<dbReference type="OrthoDB" id="2742996at2759"/>
<accession>A0A371DI42</accession>
<feature type="signal peptide" evidence="1">
    <location>
        <begin position="1"/>
        <end position="19"/>
    </location>
</feature>
<evidence type="ECO:0000313" key="3">
    <source>
        <dbReference type="Proteomes" id="UP000256964"/>
    </source>
</evidence>
<gene>
    <name evidence="2" type="ORF">OH76DRAFT_1400512</name>
</gene>
<keyword evidence="3" id="KW-1185">Reference proteome</keyword>
<name>A0A371DI42_9APHY</name>
<proteinExistence type="predicted"/>
<protein>
    <submittedName>
        <fullName evidence="2">Uncharacterized protein</fullName>
    </submittedName>
</protein>
<organism evidence="2 3">
    <name type="scientific">Lentinus brumalis</name>
    <dbReference type="NCBI Taxonomy" id="2498619"/>
    <lineage>
        <taxon>Eukaryota</taxon>
        <taxon>Fungi</taxon>
        <taxon>Dikarya</taxon>
        <taxon>Basidiomycota</taxon>
        <taxon>Agaricomycotina</taxon>
        <taxon>Agaricomycetes</taxon>
        <taxon>Polyporales</taxon>
        <taxon>Polyporaceae</taxon>
        <taxon>Lentinus</taxon>
    </lineage>
</organism>
<dbReference type="PANTHER" id="PTHR37487:SF2">
    <property type="entry name" value="EXPRESSED PROTEIN"/>
    <property type="match status" value="1"/>
</dbReference>
<feature type="chain" id="PRO_5016654173" evidence="1">
    <location>
        <begin position="20"/>
        <end position="109"/>
    </location>
</feature>
<dbReference type="AlphaFoldDB" id="A0A371DI42"/>
<keyword evidence="1" id="KW-0732">Signal</keyword>
<evidence type="ECO:0000256" key="1">
    <source>
        <dbReference type="SAM" id="SignalP"/>
    </source>
</evidence>
<dbReference type="EMBL" id="KZ857391">
    <property type="protein sequence ID" value="RDX52176.1"/>
    <property type="molecule type" value="Genomic_DNA"/>
</dbReference>
<dbReference type="PANTHER" id="PTHR37487">
    <property type="entry name" value="CHROMOSOME 1, WHOLE GENOME SHOTGUN SEQUENCE"/>
    <property type="match status" value="1"/>
</dbReference>
<sequence length="109" mass="11777">MRFSLSVVLAMAAAVLAQGDPIVIDTPASAVQCQTTLVTWTGGVAPFNLSIVHDRTAEHYNGLTERTFAWNTDLPANTDLFFFIIDSTSHTGQSSLFLIQPSEDSSCLN</sequence>
<dbReference type="STRING" id="139420.A0A371DI42"/>
<reference evidence="2 3" key="1">
    <citation type="journal article" date="2018" name="Biotechnol. Biofuels">
        <title>Integrative visual omics of the white-rot fungus Polyporus brumalis exposes the biotechnological potential of its oxidative enzymes for delignifying raw plant biomass.</title>
        <authorList>
            <person name="Miyauchi S."/>
            <person name="Rancon A."/>
            <person name="Drula E."/>
            <person name="Hage H."/>
            <person name="Chaduli D."/>
            <person name="Favel A."/>
            <person name="Grisel S."/>
            <person name="Henrissat B."/>
            <person name="Herpoel-Gimbert I."/>
            <person name="Ruiz-Duenas F.J."/>
            <person name="Chevret D."/>
            <person name="Hainaut M."/>
            <person name="Lin J."/>
            <person name="Wang M."/>
            <person name="Pangilinan J."/>
            <person name="Lipzen A."/>
            <person name="Lesage-Meessen L."/>
            <person name="Navarro D."/>
            <person name="Riley R."/>
            <person name="Grigoriev I.V."/>
            <person name="Zhou S."/>
            <person name="Raouche S."/>
            <person name="Rosso M.N."/>
        </authorList>
    </citation>
    <scope>NUCLEOTIDE SEQUENCE [LARGE SCALE GENOMIC DNA]</scope>
    <source>
        <strain evidence="2 3">BRFM 1820</strain>
    </source>
</reference>
<evidence type="ECO:0000313" key="2">
    <source>
        <dbReference type="EMBL" id="RDX52176.1"/>
    </source>
</evidence>
<dbReference type="Proteomes" id="UP000256964">
    <property type="component" value="Unassembled WGS sequence"/>
</dbReference>